<keyword evidence="13" id="KW-1185">Reference proteome</keyword>
<evidence type="ECO:0000256" key="6">
    <source>
        <dbReference type="ARBA" id="ARBA00022801"/>
    </source>
</evidence>
<evidence type="ECO:0000259" key="11">
    <source>
        <dbReference type="PROSITE" id="PS51462"/>
    </source>
</evidence>
<dbReference type="CDD" id="cd24157">
    <property type="entry name" value="NUDIX_GDPMK"/>
    <property type="match status" value="1"/>
</dbReference>
<proteinExistence type="inferred from homology"/>
<evidence type="ECO:0000256" key="4">
    <source>
        <dbReference type="ARBA" id="ARBA00011738"/>
    </source>
</evidence>
<feature type="domain" description="Nudix hydrolase" evidence="11">
    <location>
        <begin position="65"/>
        <end position="205"/>
    </location>
</feature>
<comment type="subunit">
    <text evidence="4">Homodimer.</text>
</comment>
<evidence type="ECO:0000256" key="2">
    <source>
        <dbReference type="ARBA" id="ARBA00001946"/>
    </source>
</evidence>
<dbReference type="GO" id="GO:0005829">
    <property type="term" value="C:cytosol"/>
    <property type="evidence" value="ECO:0007669"/>
    <property type="project" value="TreeGrafter"/>
</dbReference>
<dbReference type="SUPFAM" id="SSF55811">
    <property type="entry name" value="Nudix"/>
    <property type="match status" value="1"/>
</dbReference>
<dbReference type="GO" id="GO:0006753">
    <property type="term" value="P:nucleoside phosphate metabolic process"/>
    <property type="evidence" value="ECO:0007669"/>
    <property type="project" value="TreeGrafter"/>
</dbReference>
<gene>
    <name evidence="12" type="ORF">CH341_03350</name>
</gene>
<comment type="catalytic activity">
    <reaction evidence="1">
        <text>GDP-alpha-D-mannose + H2O = alpha-D-mannose 1-phosphate + GMP + 2 H(+)</text>
        <dbReference type="Rhea" id="RHEA:27978"/>
        <dbReference type="ChEBI" id="CHEBI:15377"/>
        <dbReference type="ChEBI" id="CHEBI:15378"/>
        <dbReference type="ChEBI" id="CHEBI:57527"/>
        <dbReference type="ChEBI" id="CHEBI:58115"/>
        <dbReference type="ChEBI" id="CHEBI:58409"/>
    </reaction>
</comment>
<evidence type="ECO:0000256" key="1">
    <source>
        <dbReference type="ARBA" id="ARBA00000847"/>
    </source>
</evidence>
<dbReference type="GO" id="GO:0016818">
    <property type="term" value="F:hydrolase activity, acting on acid anhydrides, in phosphorus-containing anhydrides"/>
    <property type="evidence" value="ECO:0007669"/>
    <property type="project" value="InterPro"/>
</dbReference>
<keyword evidence="9" id="KW-0460">Magnesium</keyword>
<evidence type="ECO:0000256" key="8">
    <source>
        <dbReference type="ARBA" id="ARBA00032272"/>
    </source>
</evidence>
<dbReference type="Proteomes" id="UP000249130">
    <property type="component" value="Unassembled WGS sequence"/>
</dbReference>
<reference evidence="12 13" key="1">
    <citation type="submission" date="2017-07" db="EMBL/GenBank/DDBJ databases">
        <title>Draft Genome Sequences of Select Purple Nonsulfur Bacteria.</title>
        <authorList>
            <person name="Lasarre B."/>
            <person name="Mckinlay J.B."/>
        </authorList>
    </citation>
    <scope>NUCLEOTIDE SEQUENCE [LARGE SCALE GENOMIC DNA]</scope>
    <source>
        <strain evidence="12 13">DSM 5909</strain>
    </source>
</reference>
<feature type="binding site" evidence="9">
    <location>
        <position position="106"/>
    </location>
    <ligand>
        <name>Mg(2+)</name>
        <dbReference type="ChEBI" id="CHEBI:18420"/>
        <label>1</label>
    </ligand>
</feature>
<dbReference type="InterPro" id="IPR015797">
    <property type="entry name" value="NUDIX_hydrolase-like_dom_sf"/>
</dbReference>
<dbReference type="InterPro" id="IPR004385">
    <property type="entry name" value="NDP_pyrophosphatase"/>
</dbReference>
<evidence type="ECO:0000313" key="12">
    <source>
        <dbReference type="EMBL" id="RAI45521.1"/>
    </source>
</evidence>
<dbReference type="OrthoDB" id="5292471at2"/>
<organism evidence="12 13">
    <name type="scientific">Rhodoplanes roseus</name>
    <dbReference type="NCBI Taxonomy" id="29409"/>
    <lineage>
        <taxon>Bacteria</taxon>
        <taxon>Pseudomonadati</taxon>
        <taxon>Pseudomonadota</taxon>
        <taxon>Alphaproteobacteria</taxon>
        <taxon>Hyphomicrobiales</taxon>
        <taxon>Nitrobacteraceae</taxon>
        <taxon>Rhodoplanes</taxon>
    </lineage>
</organism>
<dbReference type="Pfam" id="PF00293">
    <property type="entry name" value="NUDIX"/>
    <property type="match status" value="1"/>
</dbReference>
<comment type="cofactor">
    <cofactor evidence="2 9">
        <name>Mg(2+)</name>
        <dbReference type="ChEBI" id="CHEBI:18420"/>
    </cofactor>
</comment>
<dbReference type="PANTHER" id="PTHR11839">
    <property type="entry name" value="UDP/ADP-SUGAR PYROPHOSPHATASE"/>
    <property type="match status" value="1"/>
</dbReference>
<evidence type="ECO:0000256" key="10">
    <source>
        <dbReference type="PIRSR" id="PIRSR604385-3"/>
    </source>
</evidence>
<dbReference type="Gene3D" id="3.90.79.10">
    <property type="entry name" value="Nucleoside Triphosphate Pyrophosphohydrolase"/>
    <property type="match status" value="1"/>
</dbReference>
<feature type="binding site" evidence="9">
    <location>
        <position position="125"/>
    </location>
    <ligand>
        <name>Mg(2+)</name>
        <dbReference type="ChEBI" id="CHEBI:18420"/>
        <label>1</label>
    </ligand>
</feature>
<feature type="binding site" evidence="9">
    <location>
        <position position="121"/>
    </location>
    <ligand>
        <name>Mg(2+)</name>
        <dbReference type="ChEBI" id="CHEBI:18420"/>
        <label>1</label>
    </ligand>
</feature>
<dbReference type="GO" id="GO:0019693">
    <property type="term" value="P:ribose phosphate metabolic process"/>
    <property type="evidence" value="ECO:0007669"/>
    <property type="project" value="TreeGrafter"/>
</dbReference>
<dbReference type="PANTHER" id="PTHR11839:SF18">
    <property type="entry name" value="NUDIX HYDROLASE DOMAIN-CONTAINING PROTEIN"/>
    <property type="match status" value="1"/>
</dbReference>
<comment type="caution">
    <text evidence="12">The sequence shown here is derived from an EMBL/GenBank/DDBJ whole genome shotgun (WGS) entry which is preliminary data.</text>
</comment>
<sequence>MAGGRLFTKRALRWVRSRAGRPCRGVTSVPARILRTRTLYEGWTEILGVRLQLEDGYEVGREVEDHGNAVAVLPYDPERRTAILVKLLRPPILISEGRTDLLECPAGMIEDEEPAETARREALEETGLRLRELEHAGRVWSSPGVSTERLDLYLASYAAADRVDRGGGAAGEHENIQVIELPLAELRRLIETKQVEDLKTLALLALLMLRKPNLFVTEASVTE</sequence>
<evidence type="ECO:0000313" key="13">
    <source>
        <dbReference type="Proteomes" id="UP000249130"/>
    </source>
</evidence>
<name>A0A327L4J4_9BRAD</name>
<evidence type="ECO:0000256" key="5">
    <source>
        <dbReference type="ARBA" id="ARBA00016377"/>
    </source>
</evidence>
<evidence type="ECO:0000256" key="9">
    <source>
        <dbReference type="PIRSR" id="PIRSR604385-2"/>
    </source>
</evidence>
<dbReference type="InterPro" id="IPR000086">
    <property type="entry name" value="NUDIX_hydrolase_dom"/>
</dbReference>
<dbReference type="GO" id="GO:0046872">
    <property type="term" value="F:metal ion binding"/>
    <property type="evidence" value="ECO:0007669"/>
    <property type="project" value="UniProtKB-KW"/>
</dbReference>
<dbReference type="NCBIfam" id="TIGR00052">
    <property type="entry name" value="nudix-type nucleoside diphosphatase, YffH/AdpP family"/>
    <property type="match status" value="1"/>
</dbReference>
<feature type="short sequence motif" description="Nudix box" evidence="10">
    <location>
        <begin position="107"/>
        <end position="128"/>
    </location>
</feature>
<comment type="similarity">
    <text evidence="3">Belongs to the Nudix hydrolase family. NudK subfamily.</text>
</comment>
<accession>A0A327L4J4</accession>
<evidence type="ECO:0000256" key="3">
    <source>
        <dbReference type="ARBA" id="ARBA00007275"/>
    </source>
</evidence>
<keyword evidence="9" id="KW-0479">Metal-binding</keyword>
<feature type="binding site" evidence="9">
    <location>
        <position position="174"/>
    </location>
    <ligand>
        <name>Mg(2+)</name>
        <dbReference type="ChEBI" id="CHEBI:18420"/>
        <label>1</label>
    </ligand>
</feature>
<protein>
    <recommendedName>
        <fullName evidence="5">GDP-mannose pyrophosphatase</fullName>
    </recommendedName>
    <alternativeName>
        <fullName evidence="7">GDP-mannose hydrolase</fullName>
    </alternativeName>
    <alternativeName>
        <fullName evidence="8">GDPMK</fullName>
    </alternativeName>
</protein>
<dbReference type="AlphaFoldDB" id="A0A327L4J4"/>
<keyword evidence="6" id="KW-0378">Hydrolase</keyword>
<dbReference type="PROSITE" id="PS51462">
    <property type="entry name" value="NUDIX"/>
    <property type="match status" value="1"/>
</dbReference>
<evidence type="ECO:0000256" key="7">
    <source>
        <dbReference type="ARBA" id="ARBA00032162"/>
    </source>
</evidence>
<dbReference type="EMBL" id="NPEX01000013">
    <property type="protein sequence ID" value="RAI45521.1"/>
    <property type="molecule type" value="Genomic_DNA"/>
</dbReference>